<dbReference type="Proteomes" id="UP000248395">
    <property type="component" value="Unassembled WGS sequence"/>
</dbReference>
<accession>A0A318JQV6</accession>
<proteinExistence type="predicted"/>
<evidence type="ECO:0000313" key="1">
    <source>
        <dbReference type="EMBL" id="PXX51037.1"/>
    </source>
</evidence>
<sequence length="234" mass="24463">MQISATTSTGKVFSAYQSTAAAQDNSTVTAARTANIADVVSISAAARAQLAADAASSAGSTVSLDTDKGSVALNLDTYFSAKPASQSAELPPLLMPSQRNIDALTQHINQKFPAFLSENGIPAAPASIRYDANGQAQFPADYPYATQLKQALQDNPGMARELSTVKALGEFKNLLDQSQPLQQAYSAASTPAAVDKAVAKNAYLFANSPQSENALLIFDGNGQMRIVSRPDMAS</sequence>
<keyword evidence="2" id="KW-1185">Reference proteome</keyword>
<name>A0A318JQV6_9NEIS</name>
<dbReference type="OrthoDB" id="9180803at2"/>
<comment type="caution">
    <text evidence="1">The sequence shown here is derived from an EMBL/GenBank/DDBJ whole genome shotgun (WGS) entry which is preliminary data.</text>
</comment>
<dbReference type="AlphaFoldDB" id="A0A318JQV6"/>
<reference evidence="1 2" key="1">
    <citation type="submission" date="2018-05" db="EMBL/GenBank/DDBJ databases">
        <title>Genomic Encyclopedia of Type Strains, Phase IV (KMG-IV): sequencing the most valuable type-strain genomes for metagenomic binning, comparative biology and taxonomic classification.</title>
        <authorList>
            <person name="Goeker M."/>
        </authorList>
    </citation>
    <scope>NUCLEOTIDE SEQUENCE [LARGE SCALE GENOMIC DNA]</scope>
    <source>
        <strain evidence="1 2">DSM 25134</strain>
    </source>
</reference>
<evidence type="ECO:0000313" key="2">
    <source>
        <dbReference type="Proteomes" id="UP000248395"/>
    </source>
</evidence>
<organism evidence="1 2">
    <name type="scientific">Aquitalea magnusonii</name>
    <dbReference type="NCBI Taxonomy" id="332411"/>
    <lineage>
        <taxon>Bacteria</taxon>
        <taxon>Pseudomonadati</taxon>
        <taxon>Pseudomonadota</taxon>
        <taxon>Betaproteobacteria</taxon>
        <taxon>Neisseriales</taxon>
        <taxon>Chromobacteriaceae</taxon>
        <taxon>Aquitalea</taxon>
    </lineage>
</organism>
<dbReference type="EMBL" id="QJKC01000001">
    <property type="protein sequence ID" value="PXX51037.1"/>
    <property type="molecule type" value="Genomic_DNA"/>
</dbReference>
<gene>
    <name evidence="1" type="ORF">DFR38_10194</name>
</gene>
<protein>
    <submittedName>
        <fullName evidence="1">Uncharacterized protein</fullName>
    </submittedName>
</protein>
<dbReference type="RefSeq" id="WP_146215878.1">
    <property type="nucleotide sequence ID" value="NZ_LNQU01000029.1"/>
</dbReference>